<evidence type="ECO:0000256" key="5">
    <source>
        <dbReference type="ARBA" id="ARBA00022989"/>
    </source>
</evidence>
<feature type="transmembrane region" description="Helical" evidence="7">
    <location>
        <begin position="119"/>
        <end position="138"/>
    </location>
</feature>
<dbReference type="EMBL" id="MFKQ01000020">
    <property type="protein sequence ID" value="OGG47251.1"/>
    <property type="molecule type" value="Genomic_DNA"/>
</dbReference>
<feature type="domain" description="Prepilin peptidase A24 N-terminal" evidence="9">
    <location>
        <begin position="10"/>
        <end position="88"/>
    </location>
</feature>
<dbReference type="GO" id="GO:0004190">
    <property type="term" value="F:aspartic-type endopeptidase activity"/>
    <property type="evidence" value="ECO:0007669"/>
    <property type="project" value="InterPro"/>
</dbReference>
<evidence type="ECO:0000313" key="11">
    <source>
        <dbReference type="Proteomes" id="UP000178344"/>
    </source>
</evidence>
<feature type="transmembrane region" description="Helical" evidence="7">
    <location>
        <begin position="97"/>
        <end position="113"/>
    </location>
</feature>
<name>A0A1F6CE11_9BACT</name>
<evidence type="ECO:0000256" key="3">
    <source>
        <dbReference type="ARBA" id="ARBA00022475"/>
    </source>
</evidence>
<feature type="transmembrane region" description="Helical" evidence="7">
    <location>
        <begin position="71"/>
        <end position="90"/>
    </location>
</feature>
<dbReference type="InterPro" id="IPR050882">
    <property type="entry name" value="Prepilin_peptidase/N-MTase"/>
</dbReference>
<dbReference type="GO" id="GO:0005886">
    <property type="term" value="C:plasma membrane"/>
    <property type="evidence" value="ECO:0007669"/>
    <property type="project" value="UniProtKB-SubCell"/>
</dbReference>
<reference evidence="10 11" key="1">
    <citation type="journal article" date="2016" name="Nat. Commun.">
        <title>Thousands of microbial genomes shed light on interconnected biogeochemical processes in an aquifer system.</title>
        <authorList>
            <person name="Anantharaman K."/>
            <person name="Brown C.T."/>
            <person name="Hug L.A."/>
            <person name="Sharon I."/>
            <person name="Castelle C.J."/>
            <person name="Probst A.J."/>
            <person name="Thomas B.C."/>
            <person name="Singh A."/>
            <person name="Wilkins M.J."/>
            <person name="Karaoz U."/>
            <person name="Brodie E.L."/>
            <person name="Williams K.H."/>
            <person name="Hubbard S.S."/>
            <person name="Banfield J.F."/>
        </authorList>
    </citation>
    <scope>NUCLEOTIDE SEQUENCE [LARGE SCALE GENOMIC DNA]</scope>
</reference>
<dbReference type="InterPro" id="IPR010627">
    <property type="entry name" value="Prepilin_pept_A24_N"/>
</dbReference>
<evidence type="ECO:0000256" key="7">
    <source>
        <dbReference type="SAM" id="Phobius"/>
    </source>
</evidence>
<feature type="transmembrane region" description="Helical" evidence="7">
    <location>
        <begin position="150"/>
        <end position="169"/>
    </location>
</feature>
<comment type="similarity">
    <text evidence="2">Belongs to the peptidase A24 family.</text>
</comment>
<feature type="transmembrane region" description="Helical" evidence="7">
    <location>
        <begin position="37"/>
        <end position="59"/>
    </location>
</feature>
<dbReference type="InterPro" id="IPR000045">
    <property type="entry name" value="Prepilin_IV_endopep_pep"/>
</dbReference>
<dbReference type="PANTHER" id="PTHR30487">
    <property type="entry name" value="TYPE 4 PREPILIN-LIKE PROTEINS LEADER PEPTIDE-PROCESSING ENZYME"/>
    <property type="match status" value="1"/>
</dbReference>
<dbReference type="Proteomes" id="UP000178344">
    <property type="component" value="Unassembled WGS sequence"/>
</dbReference>
<gene>
    <name evidence="10" type="ORF">A2671_02205</name>
</gene>
<organism evidence="10 11">
    <name type="scientific">Candidatus Kaiserbacteria bacterium RIFCSPHIGHO2_01_FULL_49_13</name>
    <dbReference type="NCBI Taxonomy" id="1798477"/>
    <lineage>
        <taxon>Bacteria</taxon>
        <taxon>Candidatus Kaiseribacteriota</taxon>
    </lineage>
</organism>
<evidence type="ECO:0000259" key="9">
    <source>
        <dbReference type="Pfam" id="PF06750"/>
    </source>
</evidence>
<proteinExistence type="inferred from homology"/>
<keyword evidence="6 7" id="KW-0472">Membrane</keyword>
<evidence type="ECO:0000313" key="10">
    <source>
        <dbReference type="EMBL" id="OGG47251.1"/>
    </source>
</evidence>
<keyword evidence="4 7" id="KW-0812">Transmembrane</keyword>
<comment type="subcellular location">
    <subcellularLocation>
        <location evidence="1">Cell membrane</location>
        <topology evidence="1">Multi-pass membrane protein</topology>
    </subcellularLocation>
</comment>
<feature type="domain" description="Prepilin type IV endopeptidase peptidase" evidence="8">
    <location>
        <begin position="102"/>
        <end position="210"/>
    </location>
</feature>
<dbReference type="Pfam" id="PF01478">
    <property type="entry name" value="Peptidase_A24"/>
    <property type="match status" value="1"/>
</dbReference>
<evidence type="ECO:0000256" key="1">
    <source>
        <dbReference type="ARBA" id="ARBA00004651"/>
    </source>
</evidence>
<dbReference type="PANTHER" id="PTHR30487:SF0">
    <property type="entry name" value="PREPILIN LEADER PEPTIDASE_N-METHYLTRANSFERASE-RELATED"/>
    <property type="match status" value="1"/>
</dbReference>
<dbReference type="Pfam" id="PF06750">
    <property type="entry name" value="A24_N_bact"/>
    <property type="match status" value="1"/>
</dbReference>
<evidence type="ECO:0008006" key="12">
    <source>
        <dbReference type="Google" id="ProtNLM"/>
    </source>
</evidence>
<accession>A0A1F6CE11</accession>
<dbReference type="AlphaFoldDB" id="A0A1F6CE11"/>
<evidence type="ECO:0000259" key="8">
    <source>
        <dbReference type="Pfam" id="PF01478"/>
    </source>
</evidence>
<evidence type="ECO:0000256" key="4">
    <source>
        <dbReference type="ARBA" id="ARBA00022692"/>
    </source>
</evidence>
<feature type="transmembrane region" description="Helical" evidence="7">
    <location>
        <begin position="189"/>
        <end position="215"/>
    </location>
</feature>
<evidence type="ECO:0000256" key="2">
    <source>
        <dbReference type="ARBA" id="ARBA00005801"/>
    </source>
</evidence>
<protein>
    <recommendedName>
        <fullName evidence="12">Peptidase A24A N-terminal domain-containing protein</fullName>
    </recommendedName>
</protein>
<comment type="caution">
    <text evidence="10">The sequence shown here is derived from an EMBL/GenBank/DDBJ whole genome shotgun (WGS) entry which is preliminary data.</text>
</comment>
<evidence type="ECO:0000256" key="6">
    <source>
        <dbReference type="ARBA" id="ARBA00023136"/>
    </source>
</evidence>
<feature type="transmembrane region" description="Helical" evidence="7">
    <location>
        <begin position="235"/>
        <end position="262"/>
    </location>
</feature>
<keyword evidence="3" id="KW-1003">Cell membrane</keyword>
<keyword evidence="5 7" id="KW-1133">Transmembrane helix</keyword>
<dbReference type="Gene3D" id="1.20.120.1220">
    <property type="match status" value="1"/>
</dbReference>
<feature type="transmembrane region" description="Helical" evidence="7">
    <location>
        <begin position="6"/>
        <end position="25"/>
    </location>
</feature>
<dbReference type="GO" id="GO:0006465">
    <property type="term" value="P:signal peptide processing"/>
    <property type="evidence" value="ECO:0007669"/>
    <property type="project" value="TreeGrafter"/>
</dbReference>
<sequence length="263" mass="28844">MLFGIAWFCFGAIIGSFLNVVALRYNTGRTLEGRSSCFSCGHTLGVLDLIPIFSFFLSSGRCRYCGSTFSWQYPLGEGITGLLFLGVFFLHVPLSESVLLLLALSLLMVIGIYDLRHKIIPDGLAYAFIGLSGIFLIADFHALSLHVPGIWDVLAGPLLFAPFFTLWFVSKGRWIGLGDGKLSFGIGWMLGLSGGIAAVLMAFWIGAAVSLLVLLAQSRLFQRRARLTIKSEIPFAPFLIIGFLIALFFDVTFVSLSSFFIFP</sequence>